<keyword evidence="3" id="KW-0862">Zinc</keyword>
<dbReference type="AlphaFoldDB" id="A0A4U6VD09"/>
<evidence type="ECO:0000256" key="1">
    <source>
        <dbReference type="ARBA" id="ARBA00022723"/>
    </source>
</evidence>
<protein>
    <recommendedName>
        <fullName evidence="5">RING-type domain-containing protein</fullName>
    </recommendedName>
</protein>
<dbReference type="GO" id="GO:0016567">
    <property type="term" value="P:protein ubiquitination"/>
    <property type="evidence" value="ECO:0007669"/>
    <property type="project" value="TreeGrafter"/>
</dbReference>
<reference evidence="6" key="1">
    <citation type="submission" date="2019-03" db="EMBL/GenBank/DDBJ databases">
        <title>WGS assembly of Setaria viridis.</title>
        <authorList>
            <person name="Huang P."/>
            <person name="Jenkins J."/>
            <person name="Grimwood J."/>
            <person name="Barry K."/>
            <person name="Healey A."/>
            <person name="Mamidi S."/>
            <person name="Sreedasyam A."/>
            <person name="Shu S."/>
            <person name="Feldman M."/>
            <person name="Wu J."/>
            <person name="Yu Y."/>
            <person name="Chen C."/>
            <person name="Johnson J."/>
            <person name="Rokhsar D."/>
            <person name="Baxter I."/>
            <person name="Schmutz J."/>
            <person name="Brutnell T."/>
            <person name="Kellogg E."/>
        </authorList>
    </citation>
    <scope>NUCLEOTIDE SEQUENCE [LARGE SCALE GENOMIC DNA]</scope>
</reference>
<dbReference type="OMA" id="CDHLFHW"/>
<evidence type="ECO:0000313" key="7">
    <source>
        <dbReference type="Proteomes" id="UP000298652"/>
    </source>
</evidence>
<dbReference type="Gramene" id="TKW27341">
    <property type="protein sequence ID" value="TKW27341"/>
    <property type="gene ID" value="SEVIR_3G251700v2"/>
</dbReference>
<dbReference type="GO" id="GO:0008270">
    <property type="term" value="F:zinc ion binding"/>
    <property type="evidence" value="ECO:0007669"/>
    <property type="project" value="UniProtKB-KW"/>
</dbReference>
<evidence type="ECO:0000256" key="4">
    <source>
        <dbReference type="PROSITE-ProRule" id="PRU00175"/>
    </source>
</evidence>
<dbReference type="InterPro" id="IPR013083">
    <property type="entry name" value="Znf_RING/FYVE/PHD"/>
</dbReference>
<dbReference type="SUPFAM" id="SSF57850">
    <property type="entry name" value="RING/U-box"/>
    <property type="match status" value="1"/>
</dbReference>
<dbReference type="InterPro" id="IPR001841">
    <property type="entry name" value="Znf_RING"/>
</dbReference>
<dbReference type="FunFam" id="3.30.40.10:FF:000793">
    <property type="entry name" value="E3 ubiquitin-protein ligase SGR9 amyloplastic"/>
    <property type="match status" value="1"/>
</dbReference>
<keyword evidence="7" id="KW-1185">Reference proteome</keyword>
<gene>
    <name evidence="6" type="ORF">SEVIR_3G251700v2</name>
</gene>
<evidence type="ECO:0000313" key="6">
    <source>
        <dbReference type="EMBL" id="TKW27341.1"/>
    </source>
</evidence>
<dbReference type="Proteomes" id="UP000298652">
    <property type="component" value="Chromosome 3"/>
</dbReference>
<name>A0A4U6VD09_SETVI</name>
<dbReference type="Pfam" id="PF13639">
    <property type="entry name" value="zf-RING_2"/>
    <property type="match status" value="1"/>
</dbReference>
<proteinExistence type="predicted"/>
<keyword evidence="1" id="KW-0479">Metal-binding</keyword>
<sequence>MEASHSHGHQSPPAPSSSETLMAALLHVPAAQLPSLARSLAADARRLRCRLAFLLLSPPHFARALARLRAMPLRAKAALLGRVLLRSLLLLLPALCPDNYGGDGGGQHHLLLQQPDLDAALLLLAMCDSYSPAAAASPSPVDWRAVIVDDVVASALSASGLGATPWAALAPYVDAAAKCRRFADVVSADRGGAIGVGTTMKEGGGSGAASHAAVLALPPAAGDGAPCAICREVMACGRGGVGVCALRPCGHRFHWRCALRWLAWRNTCPCCRAELPAQDAAAETRRLWRTVERMACGG</sequence>
<evidence type="ECO:0000256" key="2">
    <source>
        <dbReference type="ARBA" id="ARBA00022771"/>
    </source>
</evidence>
<feature type="domain" description="RING-type" evidence="5">
    <location>
        <begin position="227"/>
        <end position="272"/>
    </location>
</feature>
<dbReference type="EMBL" id="CM016554">
    <property type="protein sequence ID" value="TKW27341.1"/>
    <property type="molecule type" value="Genomic_DNA"/>
</dbReference>
<dbReference type="PANTHER" id="PTHR15710">
    <property type="entry name" value="E3 UBIQUITIN-PROTEIN LIGASE PRAJA"/>
    <property type="match status" value="1"/>
</dbReference>
<dbReference type="GO" id="GO:0005737">
    <property type="term" value="C:cytoplasm"/>
    <property type="evidence" value="ECO:0007669"/>
    <property type="project" value="TreeGrafter"/>
</dbReference>
<evidence type="ECO:0000256" key="3">
    <source>
        <dbReference type="ARBA" id="ARBA00022833"/>
    </source>
</evidence>
<dbReference type="GO" id="GO:0061630">
    <property type="term" value="F:ubiquitin protein ligase activity"/>
    <property type="evidence" value="ECO:0007669"/>
    <property type="project" value="TreeGrafter"/>
</dbReference>
<dbReference type="PROSITE" id="PS50089">
    <property type="entry name" value="ZF_RING_2"/>
    <property type="match status" value="1"/>
</dbReference>
<evidence type="ECO:0000259" key="5">
    <source>
        <dbReference type="PROSITE" id="PS50089"/>
    </source>
</evidence>
<organism evidence="6 7">
    <name type="scientific">Setaria viridis</name>
    <name type="common">Green bristlegrass</name>
    <name type="synonym">Setaria italica subsp. viridis</name>
    <dbReference type="NCBI Taxonomy" id="4556"/>
    <lineage>
        <taxon>Eukaryota</taxon>
        <taxon>Viridiplantae</taxon>
        <taxon>Streptophyta</taxon>
        <taxon>Embryophyta</taxon>
        <taxon>Tracheophyta</taxon>
        <taxon>Spermatophyta</taxon>
        <taxon>Magnoliopsida</taxon>
        <taxon>Liliopsida</taxon>
        <taxon>Poales</taxon>
        <taxon>Poaceae</taxon>
        <taxon>PACMAD clade</taxon>
        <taxon>Panicoideae</taxon>
        <taxon>Panicodae</taxon>
        <taxon>Paniceae</taxon>
        <taxon>Cenchrinae</taxon>
        <taxon>Setaria</taxon>
    </lineage>
</organism>
<accession>A0A4U6VD09</accession>
<dbReference type="Gene3D" id="3.30.40.10">
    <property type="entry name" value="Zinc/RING finger domain, C3HC4 (zinc finger)"/>
    <property type="match status" value="1"/>
</dbReference>
<dbReference type="SMART" id="SM00184">
    <property type="entry name" value="RING"/>
    <property type="match status" value="1"/>
</dbReference>
<dbReference type="PANTHER" id="PTHR15710:SF233">
    <property type="entry name" value="RING-TYPE DOMAIN-CONTAINING PROTEIN"/>
    <property type="match status" value="1"/>
</dbReference>
<keyword evidence="2 4" id="KW-0863">Zinc-finger</keyword>